<dbReference type="RefSeq" id="WP_027828721.1">
    <property type="nucleotide sequence ID" value="NZ_AUEH01000027.1"/>
</dbReference>
<protein>
    <submittedName>
        <fullName evidence="3">Major head protein Cps</fullName>
    </submittedName>
</protein>
<dbReference type="PATRIC" id="fig|1122147.4.peg.1041"/>
<dbReference type="InterPro" id="IPR054612">
    <property type="entry name" value="Phage_capsid-like_C"/>
</dbReference>
<dbReference type="OrthoDB" id="2043141at2"/>
<proteinExistence type="predicted"/>
<sequence length="400" mass="43330">MTIKFGDDNVKFVNFEAKQKAYAELAKKGGDADAQSAAFGEMMNALSGDSMDFIKKQVDLKTEDFLKAKADDQTLTQQEIKFYNDIKTDTDTKSKESVDVLVPKSIVDRIFDGMTQAHPLLGVIGLQNNGVRLKFLKSSQSGVAVWGDFMGEIKGQLDAKFGKEEAMQNKLTGFVVLPNDLLDYGPSYLKTYVITQLREAFAVAAEQAFLLGDGAHKPVGLNRDLTKGTADVDGVVTYAEKASAGTLTFGDSKTAAMEIAKAIKALSVDVNGKPVVASGNTIFVMSPGDHLMVEAQFAIQNQNGQFVTSYPFGITIVESVYQPDNKVTVFVKGRYDAFQGGDMKIAQFDQTLAMQDATLWTAKQFFYGKARDNNSSAVYDLNLTAPGTTPAAPTTKPASK</sequence>
<dbReference type="InterPro" id="IPR024455">
    <property type="entry name" value="Phage_capsid"/>
</dbReference>
<dbReference type="SUPFAM" id="SSF56563">
    <property type="entry name" value="Major capsid protein gp5"/>
    <property type="match status" value="1"/>
</dbReference>
<dbReference type="eggNOG" id="COG4653">
    <property type="taxonomic scope" value="Bacteria"/>
</dbReference>
<dbReference type="NCBIfam" id="TIGR01554">
    <property type="entry name" value="major_cap_HK97"/>
    <property type="match status" value="1"/>
</dbReference>
<name>A0A0R1XGA1_9LACO</name>
<evidence type="ECO:0000313" key="3">
    <source>
        <dbReference type="EMBL" id="KRM29183.1"/>
    </source>
</evidence>
<accession>A0A0R1XGA1</accession>
<dbReference type="AlphaFoldDB" id="A0A0R1XGA1"/>
<dbReference type="Proteomes" id="UP000050949">
    <property type="component" value="Unassembled WGS sequence"/>
</dbReference>
<organism evidence="3 4">
    <name type="scientific">Schleiferilactobacillus harbinensis DSM 16991</name>
    <dbReference type="NCBI Taxonomy" id="1122147"/>
    <lineage>
        <taxon>Bacteria</taxon>
        <taxon>Bacillati</taxon>
        <taxon>Bacillota</taxon>
        <taxon>Bacilli</taxon>
        <taxon>Lactobacillales</taxon>
        <taxon>Lactobacillaceae</taxon>
        <taxon>Schleiferilactobacillus</taxon>
    </lineage>
</organism>
<feature type="domain" description="Phage capsid-like C-terminal" evidence="2">
    <location>
        <begin position="100"/>
        <end position="375"/>
    </location>
</feature>
<comment type="subcellular location">
    <subcellularLocation>
        <location evidence="1">Virion</location>
    </subcellularLocation>
</comment>
<reference evidence="3 4" key="1">
    <citation type="journal article" date="2015" name="Genome Announc.">
        <title>Expanding the biotechnology potential of lactobacilli through comparative genomics of 213 strains and associated genera.</title>
        <authorList>
            <person name="Sun Z."/>
            <person name="Harris H.M."/>
            <person name="McCann A."/>
            <person name="Guo C."/>
            <person name="Argimon S."/>
            <person name="Zhang W."/>
            <person name="Yang X."/>
            <person name="Jeffery I.B."/>
            <person name="Cooney J.C."/>
            <person name="Kagawa T.F."/>
            <person name="Liu W."/>
            <person name="Song Y."/>
            <person name="Salvetti E."/>
            <person name="Wrobel A."/>
            <person name="Rasinkangas P."/>
            <person name="Parkhill J."/>
            <person name="Rea M.C."/>
            <person name="O'Sullivan O."/>
            <person name="Ritari J."/>
            <person name="Douillard F.P."/>
            <person name="Paul Ross R."/>
            <person name="Yang R."/>
            <person name="Briner A.E."/>
            <person name="Felis G.E."/>
            <person name="de Vos W.M."/>
            <person name="Barrangou R."/>
            <person name="Klaenhammer T.R."/>
            <person name="Caufield P.W."/>
            <person name="Cui Y."/>
            <person name="Zhang H."/>
            <person name="O'Toole P.W."/>
        </authorList>
    </citation>
    <scope>NUCLEOTIDE SEQUENCE [LARGE SCALE GENOMIC DNA]</scope>
    <source>
        <strain evidence="3 4">DSM 16991</strain>
    </source>
</reference>
<gene>
    <name evidence="3" type="ORF">FC91_GL001006</name>
</gene>
<comment type="caution">
    <text evidence="3">The sequence shown here is derived from an EMBL/GenBank/DDBJ whole genome shotgun (WGS) entry which is preliminary data.</text>
</comment>
<dbReference type="EMBL" id="AZFW01000017">
    <property type="protein sequence ID" value="KRM29183.1"/>
    <property type="molecule type" value="Genomic_DNA"/>
</dbReference>
<evidence type="ECO:0000313" key="4">
    <source>
        <dbReference type="Proteomes" id="UP000050949"/>
    </source>
</evidence>
<evidence type="ECO:0000259" key="2">
    <source>
        <dbReference type="Pfam" id="PF05065"/>
    </source>
</evidence>
<evidence type="ECO:0000256" key="1">
    <source>
        <dbReference type="ARBA" id="ARBA00004328"/>
    </source>
</evidence>
<dbReference type="Pfam" id="PF05065">
    <property type="entry name" value="Phage_capsid"/>
    <property type="match status" value="1"/>
</dbReference>